<dbReference type="InterPro" id="IPR036890">
    <property type="entry name" value="HATPase_C_sf"/>
</dbReference>
<dbReference type="PRINTS" id="PR00344">
    <property type="entry name" value="BCTRLSENSOR"/>
</dbReference>
<evidence type="ECO:0000256" key="3">
    <source>
        <dbReference type="ARBA" id="ARBA00022553"/>
    </source>
</evidence>
<sequence length="351" mass="40101">MSDNNKFFTDIHEITDNTIEGILIIEDGFIKHVNRSLIDILCYEDEKELIGNLAIGILIPTSKEKFIEYNSKIFQEISLLNKNADVIPAIIKIKDININNVSYKMVSILDLTEIKKNEKIVLEQSKLAAMGEMVSIIAHQWRQPLSAVGSIITTLKLKYNLKRIDLNTYDEKLTQINNYVQYMSNTIDHFRDFLIKDSKKDLVKIEEVVNNSYSLIKNSFDILGIKVNINSKESLNKIYLHKNDLTQVILNILNNAKDALVLNNISNPQITINFSQKESSFQIIEIEDNAGGINLNIIDKIFNPYFSTKEKKNGTGLGLYICKMIVEKYLNGEISVKNKKNGTSFIIKLFI</sequence>
<feature type="domain" description="Histidine kinase" evidence="9">
    <location>
        <begin position="136"/>
        <end position="351"/>
    </location>
</feature>
<comment type="catalytic activity">
    <reaction evidence="1">
        <text>ATP + protein L-histidine = ADP + protein N-phospho-L-histidine.</text>
        <dbReference type="EC" id="2.7.13.3"/>
    </reaction>
</comment>
<dbReference type="InterPro" id="IPR005467">
    <property type="entry name" value="His_kinase_dom"/>
</dbReference>
<dbReference type="PANTHER" id="PTHR43065">
    <property type="entry name" value="SENSOR HISTIDINE KINASE"/>
    <property type="match status" value="1"/>
</dbReference>
<dbReference type="Gene3D" id="1.10.287.130">
    <property type="match status" value="1"/>
</dbReference>
<dbReference type="EC" id="2.7.13.3" evidence="2"/>
<evidence type="ECO:0000256" key="5">
    <source>
        <dbReference type="ARBA" id="ARBA00022741"/>
    </source>
</evidence>
<dbReference type="SUPFAM" id="SSF55874">
    <property type="entry name" value="ATPase domain of HSP90 chaperone/DNA topoisomerase II/histidine kinase"/>
    <property type="match status" value="1"/>
</dbReference>
<accession>A0A6M8EEL7</accession>
<keyword evidence="8" id="KW-0902">Two-component regulatory system</keyword>
<evidence type="ECO:0000256" key="4">
    <source>
        <dbReference type="ARBA" id="ARBA00022679"/>
    </source>
</evidence>
<keyword evidence="5" id="KW-0547">Nucleotide-binding</keyword>
<dbReference type="InterPro" id="IPR036097">
    <property type="entry name" value="HisK_dim/P_sf"/>
</dbReference>
<dbReference type="SMART" id="SM00387">
    <property type="entry name" value="HATPase_c"/>
    <property type="match status" value="1"/>
</dbReference>
<dbReference type="EMBL" id="CP042652">
    <property type="protein sequence ID" value="QKE28432.1"/>
    <property type="molecule type" value="Genomic_DNA"/>
</dbReference>
<dbReference type="RefSeq" id="WP_172126006.1">
    <property type="nucleotide sequence ID" value="NZ_CP042652.1"/>
</dbReference>
<proteinExistence type="predicted"/>
<organism evidence="10 11">
    <name type="scientific">Arcobacter acticola</name>
    <dbReference type="NCBI Taxonomy" id="1849015"/>
    <lineage>
        <taxon>Bacteria</taxon>
        <taxon>Pseudomonadati</taxon>
        <taxon>Campylobacterota</taxon>
        <taxon>Epsilonproteobacteria</taxon>
        <taxon>Campylobacterales</taxon>
        <taxon>Arcobacteraceae</taxon>
        <taxon>Arcobacter</taxon>
    </lineage>
</organism>
<dbReference type="InterPro" id="IPR004358">
    <property type="entry name" value="Sig_transdc_His_kin-like_C"/>
</dbReference>
<protein>
    <recommendedName>
        <fullName evidence="2">histidine kinase</fullName>
        <ecNumber evidence="2">2.7.13.3</ecNumber>
    </recommendedName>
</protein>
<dbReference type="Proteomes" id="UP000503483">
    <property type="component" value="Chromosome"/>
</dbReference>
<dbReference type="Pfam" id="PF02518">
    <property type="entry name" value="HATPase_c"/>
    <property type="match status" value="1"/>
</dbReference>
<dbReference type="PANTHER" id="PTHR43065:SF10">
    <property type="entry name" value="PEROXIDE STRESS-ACTIVATED HISTIDINE KINASE MAK3"/>
    <property type="match status" value="1"/>
</dbReference>
<dbReference type="GO" id="GO:0005524">
    <property type="term" value="F:ATP binding"/>
    <property type="evidence" value="ECO:0007669"/>
    <property type="project" value="UniProtKB-KW"/>
</dbReference>
<keyword evidence="4" id="KW-0808">Transferase</keyword>
<keyword evidence="3" id="KW-0597">Phosphoprotein</keyword>
<dbReference type="Gene3D" id="3.30.450.20">
    <property type="entry name" value="PAS domain"/>
    <property type="match status" value="1"/>
</dbReference>
<dbReference type="InterPro" id="IPR003594">
    <property type="entry name" value="HATPase_dom"/>
</dbReference>
<dbReference type="SUPFAM" id="SSF47384">
    <property type="entry name" value="Homodimeric domain of signal transducing histidine kinase"/>
    <property type="match status" value="1"/>
</dbReference>
<evidence type="ECO:0000259" key="9">
    <source>
        <dbReference type="PROSITE" id="PS50109"/>
    </source>
</evidence>
<dbReference type="AlphaFoldDB" id="A0A6M8EEL7"/>
<evidence type="ECO:0000256" key="8">
    <source>
        <dbReference type="ARBA" id="ARBA00023012"/>
    </source>
</evidence>
<reference evidence="10 11" key="1">
    <citation type="submission" date="2019-08" db="EMBL/GenBank/DDBJ databases">
        <title>Complete genome sequence of Arcobacter acticola.</title>
        <authorList>
            <person name="Miller W."/>
        </authorList>
    </citation>
    <scope>NUCLEOTIDE SEQUENCE [LARGE SCALE GENOMIC DNA]</scope>
    <source>
        <strain evidence="10 11">KCTC 52212</strain>
    </source>
</reference>
<dbReference type="KEGG" id="paco:AACT_1253"/>
<dbReference type="GO" id="GO:0000155">
    <property type="term" value="F:phosphorelay sensor kinase activity"/>
    <property type="evidence" value="ECO:0007669"/>
    <property type="project" value="InterPro"/>
</dbReference>
<evidence type="ECO:0000256" key="1">
    <source>
        <dbReference type="ARBA" id="ARBA00000085"/>
    </source>
</evidence>
<gene>
    <name evidence="10" type="ORF">AACT_1253</name>
</gene>
<evidence type="ECO:0000313" key="11">
    <source>
        <dbReference type="Proteomes" id="UP000503483"/>
    </source>
</evidence>
<evidence type="ECO:0000313" key="10">
    <source>
        <dbReference type="EMBL" id="QKE28432.1"/>
    </source>
</evidence>
<evidence type="ECO:0000256" key="7">
    <source>
        <dbReference type="ARBA" id="ARBA00022840"/>
    </source>
</evidence>
<dbReference type="PROSITE" id="PS50109">
    <property type="entry name" value="HIS_KIN"/>
    <property type="match status" value="1"/>
</dbReference>
<evidence type="ECO:0000256" key="2">
    <source>
        <dbReference type="ARBA" id="ARBA00012438"/>
    </source>
</evidence>
<dbReference type="Gene3D" id="3.30.565.10">
    <property type="entry name" value="Histidine kinase-like ATPase, C-terminal domain"/>
    <property type="match status" value="1"/>
</dbReference>
<keyword evidence="6 10" id="KW-0418">Kinase</keyword>
<keyword evidence="11" id="KW-1185">Reference proteome</keyword>
<name>A0A6M8EEL7_9BACT</name>
<evidence type="ECO:0000256" key="6">
    <source>
        <dbReference type="ARBA" id="ARBA00022777"/>
    </source>
</evidence>
<keyword evidence="7" id="KW-0067">ATP-binding</keyword>